<dbReference type="Proteomes" id="UP000199169">
    <property type="component" value="Unassembled WGS sequence"/>
</dbReference>
<accession>A0A1A8XKP3</accession>
<sequence>MRDFGPAAGSQQSGCEIGCQRRVANDCIARLELEALVEEAGHLTVRAKSDDPIALPVAANHIQSIHPNGPR</sequence>
<protein>
    <submittedName>
        <fullName evidence="1">Uncharacterized protein</fullName>
    </submittedName>
</protein>
<dbReference type="AlphaFoldDB" id="A0A1A8XKP3"/>
<name>A0A1A8XKP3_9PROT</name>
<evidence type="ECO:0000313" key="1">
    <source>
        <dbReference type="EMBL" id="SBT05251.1"/>
    </source>
</evidence>
<reference evidence="1 2" key="1">
    <citation type="submission" date="2016-06" db="EMBL/GenBank/DDBJ databases">
        <authorList>
            <person name="Kjaerup R.B."/>
            <person name="Dalgaard T.S."/>
            <person name="Juul-Madsen H.R."/>
        </authorList>
    </citation>
    <scope>NUCLEOTIDE SEQUENCE [LARGE SCALE GENOMIC DNA]</scope>
    <source>
        <strain evidence="1">3</strain>
    </source>
</reference>
<proteinExistence type="predicted"/>
<keyword evidence="2" id="KW-1185">Reference proteome</keyword>
<dbReference type="EMBL" id="FLQX01000095">
    <property type="protein sequence ID" value="SBT05251.1"/>
    <property type="molecule type" value="Genomic_DNA"/>
</dbReference>
<evidence type="ECO:0000313" key="2">
    <source>
        <dbReference type="Proteomes" id="UP000199169"/>
    </source>
</evidence>
<organism evidence="1 2">
    <name type="scientific">Candidatus Accumulibacter aalborgensis</name>
    <dbReference type="NCBI Taxonomy" id="1860102"/>
    <lineage>
        <taxon>Bacteria</taxon>
        <taxon>Pseudomonadati</taxon>
        <taxon>Pseudomonadota</taxon>
        <taxon>Betaproteobacteria</taxon>
        <taxon>Candidatus Accumulibacter</taxon>
    </lineage>
</organism>
<gene>
    <name evidence="1" type="ORF">ACCAA_200037</name>
</gene>